<evidence type="ECO:0000256" key="7">
    <source>
        <dbReference type="ARBA" id="ARBA00023125"/>
    </source>
</evidence>
<dbReference type="FunCoup" id="A0A151ZG04">
    <property type="interactions" value="304"/>
</dbReference>
<evidence type="ECO:0000256" key="8">
    <source>
        <dbReference type="ARBA" id="ARBA00023163"/>
    </source>
</evidence>
<keyword evidence="13" id="KW-1185">Reference proteome</keyword>
<name>A0A151ZG04_TIELA</name>
<dbReference type="GO" id="GO:0070860">
    <property type="term" value="C:RNA polymerase I core factor complex"/>
    <property type="evidence" value="ECO:0007669"/>
    <property type="project" value="InterPro"/>
</dbReference>
<keyword evidence="4" id="KW-0863">Zinc-finger</keyword>
<gene>
    <name evidence="12" type="ORF">DLAC_05445</name>
</gene>
<dbReference type="InterPro" id="IPR048538">
    <property type="entry name" value="Rrn7_cyclin_C"/>
</dbReference>
<keyword evidence="9" id="KW-0539">Nucleus</keyword>
<evidence type="ECO:0000256" key="5">
    <source>
        <dbReference type="ARBA" id="ARBA00022833"/>
    </source>
</evidence>
<dbReference type="GO" id="GO:0001164">
    <property type="term" value="F:RNA polymerase I core promoter sequence-specific DNA binding"/>
    <property type="evidence" value="ECO:0007669"/>
    <property type="project" value="InterPro"/>
</dbReference>
<dbReference type="InterPro" id="IPR033599">
    <property type="entry name" value="TAF1B/Rrn7"/>
</dbReference>
<dbReference type="PANTHER" id="PTHR31576:SF2">
    <property type="entry name" value="TATA BOX-BINDING PROTEIN-ASSOCIATED FACTOR RNA POLYMERASE I SUBUNIT B"/>
    <property type="match status" value="1"/>
</dbReference>
<evidence type="ECO:0000256" key="4">
    <source>
        <dbReference type="ARBA" id="ARBA00022771"/>
    </source>
</evidence>
<keyword evidence="3" id="KW-0479">Metal-binding</keyword>
<proteinExistence type="inferred from homology"/>
<evidence type="ECO:0000259" key="11">
    <source>
        <dbReference type="Pfam" id="PF20645"/>
    </source>
</evidence>
<protein>
    <submittedName>
        <fullName evidence="12">Inositol 5-phosphatase 2</fullName>
    </submittedName>
</protein>
<evidence type="ECO:0000256" key="3">
    <source>
        <dbReference type="ARBA" id="ARBA00022723"/>
    </source>
</evidence>
<dbReference type="OMA" id="FLECDIC"/>
<evidence type="ECO:0000256" key="2">
    <source>
        <dbReference type="ARBA" id="ARBA00006899"/>
    </source>
</evidence>
<evidence type="ECO:0000256" key="6">
    <source>
        <dbReference type="ARBA" id="ARBA00023015"/>
    </source>
</evidence>
<feature type="domain" description="Rrn7/TAF1B N-terminal cyclin" evidence="10">
    <location>
        <begin position="83"/>
        <end position="197"/>
    </location>
</feature>
<dbReference type="GO" id="GO:0008270">
    <property type="term" value="F:zinc ion binding"/>
    <property type="evidence" value="ECO:0007669"/>
    <property type="project" value="UniProtKB-KW"/>
</dbReference>
<keyword evidence="6" id="KW-0805">Transcription regulation</keyword>
<accession>A0A151ZG04</accession>
<dbReference type="AlphaFoldDB" id="A0A151ZG04"/>
<dbReference type="PANTHER" id="PTHR31576">
    <property type="entry name" value="TATA BOX-BINDING PROTEIN-ASSOCIATED FACTOR RNA POLYMERASE I SUBUNIT B"/>
    <property type="match status" value="1"/>
</dbReference>
<keyword evidence="7" id="KW-0238">DNA-binding</keyword>
<keyword evidence="8" id="KW-0804">Transcription</keyword>
<dbReference type="OrthoDB" id="10069252at2759"/>
<reference evidence="12 13" key="1">
    <citation type="submission" date="2015-12" db="EMBL/GenBank/DDBJ databases">
        <title>Dictyostelia acquired genes for synthesis and detection of signals that induce cell-type specialization by lateral gene transfer from prokaryotes.</title>
        <authorList>
            <person name="Gloeckner G."/>
            <person name="Schaap P."/>
        </authorList>
    </citation>
    <scope>NUCLEOTIDE SEQUENCE [LARGE SCALE GENOMIC DNA]</scope>
    <source>
        <strain evidence="12 13">TK</strain>
    </source>
</reference>
<evidence type="ECO:0000259" key="10">
    <source>
        <dbReference type="Pfam" id="PF20644"/>
    </source>
</evidence>
<comment type="similarity">
    <text evidence="2">Belongs to the RRN7/TAF1B family.</text>
</comment>
<evidence type="ECO:0000256" key="9">
    <source>
        <dbReference type="ARBA" id="ARBA00023242"/>
    </source>
</evidence>
<comment type="caution">
    <text evidence="12">The sequence shown here is derived from an EMBL/GenBank/DDBJ whole genome shotgun (WGS) entry which is preliminary data.</text>
</comment>
<dbReference type="STRING" id="361077.A0A151ZG04"/>
<evidence type="ECO:0000313" key="13">
    <source>
        <dbReference type="Proteomes" id="UP000076078"/>
    </source>
</evidence>
<dbReference type="InterPro" id="IPR048540">
    <property type="entry name" value="Rrn7_cyclin_N"/>
</dbReference>
<sequence length="505" mass="58708">MTNKNINTRPCTQCAGLSFSEDENGFLECDICHTRVVGFFSQEVDAFESGYRLNEFKRVVDPNSLLEKSPFQIINQDNRYYILQQLLREQVKALIKDQHLNEQLYQVTGDLWHCYLTKIYNLDYKESVNTTNSNDLDSSFNNNKNNNNTTEDTLVTVVNRTPNPFITLAICYLSLVWLKEPIILSDMIRYIQQGQIPCILPKMTWCHHFKLNYETLYKISLDLSKFLNFKPLPNIPLILLRFCTELSLPKYLLNLSIQLYNIISIDYFKSQKSKLILKENYELLMTAQKSELLCCSLLVVVLKSEFNLLEPFDKLTSGSRKSVRSIDISEDTEEFQLDTWIFHLLMNIPKNKFISKKTMWDLSTSDVVNIPKRNRNQLPSSSYLTTGLYSKYTSFSRRLKPSSSSPYSTGTNNQNSRYSIQEFKSFLAQPEPLDNIYQDNLQSTIKYPILQTNFKKGSDCYSILVNILSNIIKHSTTDIHKSIHLIEDLYLKNKIDPKNQSITIK</sequence>
<evidence type="ECO:0000256" key="1">
    <source>
        <dbReference type="ARBA" id="ARBA00004604"/>
    </source>
</evidence>
<dbReference type="Proteomes" id="UP000076078">
    <property type="component" value="Unassembled WGS sequence"/>
</dbReference>
<keyword evidence="5" id="KW-0862">Zinc</keyword>
<dbReference type="InParanoid" id="A0A151ZG04"/>
<evidence type="ECO:0000313" key="12">
    <source>
        <dbReference type="EMBL" id="KYQ92857.1"/>
    </source>
</evidence>
<dbReference type="Pfam" id="PF20644">
    <property type="entry name" value="Rrn7_cyclin_N"/>
    <property type="match status" value="1"/>
</dbReference>
<dbReference type="EMBL" id="LODT01000028">
    <property type="protein sequence ID" value="KYQ92857.1"/>
    <property type="molecule type" value="Genomic_DNA"/>
</dbReference>
<organism evidence="12 13">
    <name type="scientific">Tieghemostelium lacteum</name>
    <name type="common">Slime mold</name>
    <name type="synonym">Dictyostelium lacteum</name>
    <dbReference type="NCBI Taxonomy" id="361077"/>
    <lineage>
        <taxon>Eukaryota</taxon>
        <taxon>Amoebozoa</taxon>
        <taxon>Evosea</taxon>
        <taxon>Eumycetozoa</taxon>
        <taxon>Dictyostelia</taxon>
        <taxon>Dictyosteliales</taxon>
        <taxon>Raperosteliaceae</taxon>
        <taxon>Tieghemostelium</taxon>
    </lineage>
</organism>
<feature type="domain" description="Rrn7/TAF1B C-terminal cyclin" evidence="11">
    <location>
        <begin position="213"/>
        <end position="356"/>
    </location>
</feature>
<comment type="subcellular location">
    <subcellularLocation>
        <location evidence="1">Nucleus</location>
        <location evidence="1">Nucleolus</location>
    </subcellularLocation>
</comment>
<dbReference type="Pfam" id="PF20645">
    <property type="entry name" value="Rrn7_cyclin_C"/>
    <property type="match status" value="1"/>
</dbReference>
<dbReference type="GO" id="GO:0042790">
    <property type="term" value="P:nucleolar large rRNA transcription by RNA polymerase I"/>
    <property type="evidence" value="ECO:0007669"/>
    <property type="project" value="TreeGrafter"/>
</dbReference>